<evidence type="ECO:0000313" key="3">
    <source>
        <dbReference type="Proteomes" id="UP000295124"/>
    </source>
</evidence>
<gene>
    <name evidence="2" type="ORF">E1263_00565</name>
</gene>
<name>A0A4V2YQU3_9ACTN</name>
<protein>
    <submittedName>
        <fullName evidence="2">Uncharacterized protein</fullName>
    </submittedName>
</protein>
<keyword evidence="3" id="KW-1185">Reference proteome</keyword>
<dbReference type="AlphaFoldDB" id="A0A4V2YQU3"/>
<feature type="region of interest" description="Disordered" evidence="1">
    <location>
        <begin position="32"/>
        <end position="53"/>
    </location>
</feature>
<evidence type="ECO:0000313" key="2">
    <source>
        <dbReference type="EMBL" id="TDD63477.1"/>
    </source>
</evidence>
<dbReference type="RefSeq" id="WP_132164118.1">
    <property type="nucleotide sequence ID" value="NZ_SMKX01000001.1"/>
</dbReference>
<evidence type="ECO:0000256" key="1">
    <source>
        <dbReference type="SAM" id="MobiDB-lite"/>
    </source>
</evidence>
<proteinExistence type="predicted"/>
<dbReference type="Proteomes" id="UP000295124">
    <property type="component" value="Unassembled WGS sequence"/>
</dbReference>
<sequence>MACRRRHWKTSARIGADIDTKLQALEDAKKVADSVKQKEDDDKKFAEDQAKKTEESATKAAIKFGMGVAAGVGCGAIPGVGVFLAASCGAYGAMVGDLVADQAWLAVERQERNRPAALEAASKRYPPGTCHYAMGSNFCTK</sequence>
<dbReference type="EMBL" id="SMKX01000001">
    <property type="protein sequence ID" value="TDD63477.1"/>
    <property type="molecule type" value="Genomic_DNA"/>
</dbReference>
<organism evidence="2 3">
    <name type="scientific">Kribbella antibiotica</name>
    <dbReference type="NCBI Taxonomy" id="190195"/>
    <lineage>
        <taxon>Bacteria</taxon>
        <taxon>Bacillati</taxon>
        <taxon>Actinomycetota</taxon>
        <taxon>Actinomycetes</taxon>
        <taxon>Propionibacteriales</taxon>
        <taxon>Kribbellaceae</taxon>
        <taxon>Kribbella</taxon>
    </lineage>
</organism>
<accession>A0A4V2YQU3</accession>
<reference evidence="2 3" key="1">
    <citation type="submission" date="2019-03" db="EMBL/GenBank/DDBJ databases">
        <title>Draft genome sequences of novel Actinobacteria.</title>
        <authorList>
            <person name="Sahin N."/>
            <person name="Ay H."/>
            <person name="Saygin H."/>
        </authorList>
    </citation>
    <scope>NUCLEOTIDE SEQUENCE [LARGE SCALE GENOMIC DNA]</scope>
    <source>
        <strain evidence="2 3">JCM 13523</strain>
    </source>
</reference>
<comment type="caution">
    <text evidence="2">The sequence shown here is derived from an EMBL/GenBank/DDBJ whole genome shotgun (WGS) entry which is preliminary data.</text>
</comment>